<keyword evidence="6 10" id="KW-0051">Antiviral defense</keyword>
<evidence type="ECO:0000256" key="2">
    <source>
        <dbReference type="ARBA" id="ARBA00022723"/>
    </source>
</evidence>
<dbReference type="PANTHER" id="PTHR34353">
    <property type="entry name" value="CRISPR-ASSOCIATED ENDONUCLEASE CAS1 1"/>
    <property type="match status" value="1"/>
</dbReference>
<dbReference type="InterPro" id="IPR002729">
    <property type="entry name" value="CRISPR-assoc_Cas1"/>
</dbReference>
<evidence type="ECO:0000256" key="4">
    <source>
        <dbReference type="ARBA" id="ARBA00022801"/>
    </source>
</evidence>
<keyword evidence="1 10" id="KW-0540">Nuclease</keyword>
<evidence type="ECO:0000256" key="8">
    <source>
        <dbReference type="ARBA" id="ARBA00023211"/>
    </source>
</evidence>
<dbReference type="GO" id="GO:0003677">
    <property type="term" value="F:DNA binding"/>
    <property type="evidence" value="ECO:0007669"/>
    <property type="project" value="UniProtKB-KW"/>
</dbReference>
<comment type="similarity">
    <text evidence="10">Belongs to the CRISPR-associated endonuclease Cas1 family.</text>
</comment>
<dbReference type="GO" id="GO:0016787">
    <property type="term" value="F:hydrolase activity"/>
    <property type="evidence" value="ECO:0007669"/>
    <property type="project" value="UniProtKB-KW"/>
</dbReference>
<dbReference type="RefSeq" id="WP_117724643.1">
    <property type="nucleotide sequence ID" value="NZ_QSUL01000009.1"/>
</dbReference>
<dbReference type="Pfam" id="PF01867">
    <property type="entry name" value="Cas_Cas1"/>
    <property type="match status" value="1"/>
</dbReference>
<dbReference type="InterPro" id="IPR019856">
    <property type="entry name" value="CRISPR-assoc_Cas1_DVULG"/>
</dbReference>
<dbReference type="AlphaFoldDB" id="A0A3E5B9K9"/>
<comment type="subunit">
    <text evidence="9 10">Homodimer, forms a heterotetramer with a Cas2 homodimer.</text>
</comment>
<accession>A0A3E5B9K9</accession>
<evidence type="ECO:0000256" key="6">
    <source>
        <dbReference type="ARBA" id="ARBA00023118"/>
    </source>
</evidence>
<evidence type="ECO:0000256" key="1">
    <source>
        <dbReference type="ARBA" id="ARBA00022722"/>
    </source>
</evidence>
<sequence length="340" mass="38346">MRKLLNTLYITTPEAYLSKDGLNVVVSVKQEEIFRIPILNIEGIVTFGYMGASPGLMKLCADNGVSLTFLSPSGRFISRVQGPIKGNVLLRKKQYLLSDDQAYTMHLSRLFIGGKIQNYRNILRRFIRDNGVNTEVEDAVSLLLIRKNELLRARDLDQLRGIEGDAANVYFGVLPHLILNQKVDFIFKGRNRRPPKDAVNAMLSFAYTLIANDVAAALETVGLDPYVGFLHSLRPGRTSLALDLMEEIRAYLGDRLVLSLINRKQICIKDFCMQGDEGVVMTDSGKKIFLSAWQSRKKEFIIHPYLGEKIPVGLLPYVQSVLLARYMRGDLDNYPVFLIS</sequence>
<evidence type="ECO:0000256" key="3">
    <source>
        <dbReference type="ARBA" id="ARBA00022759"/>
    </source>
</evidence>
<dbReference type="InterPro" id="IPR042206">
    <property type="entry name" value="CRISPR-assoc_Cas1_C"/>
</dbReference>
<organism evidence="11 12">
    <name type="scientific">Bacteroides oleiciplenus</name>
    <dbReference type="NCBI Taxonomy" id="626931"/>
    <lineage>
        <taxon>Bacteria</taxon>
        <taxon>Pseudomonadati</taxon>
        <taxon>Bacteroidota</taxon>
        <taxon>Bacteroidia</taxon>
        <taxon>Bacteroidales</taxon>
        <taxon>Bacteroidaceae</taxon>
        <taxon>Bacteroides</taxon>
    </lineage>
</organism>
<dbReference type="EMBL" id="QSUL01000009">
    <property type="protein sequence ID" value="RGN34268.1"/>
    <property type="molecule type" value="Genomic_DNA"/>
</dbReference>
<dbReference type="PANTHER" id="PTHR34353:SF2">
    <property type="entry name" value="CRISPR-ASSOCIATED ENDONUCLEASE CAS1 1"/>
    <property type="match status" value="1"/>
</dbReference>
<evidence type="ECO:0000256" key="5">
    <source>
        <dbReference type="ARBA" id="ARBA00022842"/>
    </source>
</evidence>
<keyword evidence="5 10" id="KW-0460">Magnesium</keyword>
<dbReference type="InterPro" id="IPR042211">
    <property type="entry name" value="CRISPR-assoc_Cas1_N"/>
</dbReference>
<evidence type="ECO:0000256" key="9">
    <source>
        <dbReference type="ARBA" id="ARBA00038592"/>
    </source>
</evidence>
<feature type="binding site" evidence="10">
    <location>
        <position position="231"/>
    </location>
    <ligand>
        <name>Mn(2+)</name>
        <dbReference type="ChEBI" id="CHEBI:29035"/>
    </ligand>
</feature>
<dbReference type="Proteomes" id="UP000260983">
    <property type="component" value="Unassembled WGS sequence"/>
</dbReference>
<dbReference type="InterPro" id="IPR050646">
    <property type="entry name" value="Cas1"/>
</dbReference>
<evidence type="ECO:0000256" key="7">
    <source>
        <dbReference type="ARBA" id="ARBA00023125"/>
    </source>
</evidence>
<dbReference type="EC" id="3.1.-.-" evidence="10"/>
<feature type="binding site" evidence="10">
    <location>
        <position position="246"/>
    </location>
    <ligand>
        <name>Mn(2+)</name>
        <dbReference type="ChEBI" id="CHEBI:29035"/>
    </ligand>
</feature>
<evidence type="ECO:0000313" key="11">
    <source>
        <dbReference type="EMBL" id="RGN34268.1"/>
    </source>
</evidence>
<comment type="function">
    <text evidence="10">CRISPR (clustered regularly interspaced short palindromic repeat), is an adaptive immune system that provides protection against mobile genetic elements (viruses, transposable elements and conjugative plasmids). CRISPR clusters contain spacers, sequences complementary to antecedent mobile elements, and target invading nucleic acids. CRISPR clusters are transcribed and processed into CRISPR RNA (crRNA). Acts as a dsDNA endonuclease. Involved in the integration of spacer DNA into the CRISPR cassette.</text>
</comment>
<dbReference type="GO" id="GO:0046872">
    <property type="term" value="F:metal ion binding"/>
    <property type="evidence" value="ECO:0007669"/>
    <property type="project" value="UniProtKB-UniRule"/>
</dbReference>
<dbReference type="GO" id="GO:0043571">
    <property type="term" value="P:maintenance of CRISPR repeat elements"/>
    <property type="evidence" value="ECO:0007669"/>
    <property type="project" value="UniProtKB-UniRule"/>
</dbReference>
<dbReference type="NCBIfam" id="TIGR00287">
    <property type="entry name" value="cas1"/>
    <property type="match status" value="1"/>
</dbReference>
<keyword evidence="2 10" id="KW-0479">Metal-binding</keyword>
<dbReference type="GO" id="GO:0051607">
    <property type="term" value="P:defense response to virus"/>
    <property type="evidence" value="ECO:0007669"/>
    <property type="project" value="UniProtKB-UniRule"/>
</dbReference>
<comment type="caution">
    <text evidence="11">The sequence shown here is derived from an EMBL/GenBank/DDBJ whole genome shotgun (WGS) entry which is preliminary data.</text>
</comment>
<gene>
    <name evidence="11" type="primary">cas1c</name>
    <name evidence="10" type="synonym">cas1</name>
    <name evidence="11" type="ORF">DXB65_14355</name>
</gene>
<dbReference type="HAMAP" id="MF_01470">
    <property type="entry name" value="Cas1"/>
    <property type="match status" value="1"/>
</dbReference>
<protein>
    <recommendedName>
        <fullName evidence="10">CRISPR-associated endonuclease Cas1</fullName>
        <ecNumber evidence="10">3.1.-.-</ecNumber>
    </recommendedName>
</protein>
<keyword evidence="8 10" id="KW-0464">Manganese</keyword>
<evidence type="ECO:0000313" key="12">
    <source>
        <dbReference type="Proteomes" id="UP000260983"/>
    </source>
</evidence>
<name>A0A3E5B9K9_9BACE</name>
<evidence type="ECO:0000256" key="10">
    <source>
        <dbReference type="HAMAP-Rule" id="MF_01470"/>
    </source>
</evidence>
<proteinExistence type="inferred from homology"/>
<feature type="binding site" evidence="10">
    <location>
        <position position="163"/>
    </location>
    <ligand>
        <name>Mn(2+)</name>
        <dbReference type="ChEBI" id="CHEBI:29035"/>
    </ligand>
</feature>
<keyword evidence="7 10" id="KW-0238">DNA-binding</keyword>
<reference evidence="11 12" key="1">
    <citation type="submission" date="2018-08" db="EMBL/GenBank/DDBJ databases">
        <title>A genome reference for cultivated species of the human gut microbiota.</title>
        <authorList>
            <person name="Zou Y."/>
            <person name="Xue W."/>
            <person name="Luo G."/>
        </authorList>
    </citation>
    <scope>NUCLEOTIDE SEQUENCE [LARGE SCALE GENOMIC DNA]</scope>
    <source>
        <strain evidence="11 12">OM05-15BH</strain>
    </source>
</reference>
<keyword evidence="3 10" id="KW-0255">Endonuclease</keyword>
<dbReference type="Gene3D" id="3.100.10.20">
    <property type="entry name" value="CRISPR-associated endonuclease Cas1, N-terminal domain"/>
    <property type="match status" value="1"/>
</dbReference>
<keyword evidence="4 10" id="KW-0378">Hydrolase</keyword>
<dbReference type="NCBIfam" id="TIGR03640">
    <property type="entry name" value="cas1_DVULG"/>
    <property type="match status" value="1"/>
</dbReference>
<comment type="cofactor">
    <cofactor evidence="10">
        <name>Mg(2+)</name>
        <dbReference type="ChEBI" id="CHEBI:18420"/>
    </cofactor>
    <cofactor evidence="10">
        <name>Mn(2+)</name>
        <dbReference type="ChEBI" id="CHEBI:29035"/>
    </cofactor>
</comment>
<dbReference type="Gene3D" id="1.20.120.920">
    <property type="entry name" value="CRISPR-associated endonuclease Cas1, C-terminal domain"/>
    <property type="match status" value="1"/>
</dbReference>
<dbReference type="GO" id="GO:0004520">
    <property type="term" value="F:DNA endonuclease activity"/>
    <property type="evidence" value="ECO:0007669"/>
    <property type="project" value="InterPro"/>
</dbReference>